<evidence type="ECO:0000256" key="2">
    <source>
        <dbReference type="ARBA" id="ARBA00022730"/>
    </source>
</evidence>
<dbReference type="Gene3D" id="4.10.830.30">
    <property type="entry name" value="Ribosomal protein L31"/>
    <property type="match status" value="1"/>
</dbReference>
<evidence type="ECO:0000256" key="5">
    <source>
        <dbReference type="ARBA" id="ARBA00023274"/>
    </source>
</evidence>
<dbReference type="GeneID" id="67154530"/>
<evidence type="ECO:0000256" key="6">
    <source>
        <dbReference type="ARBA" id="ARBA00035270"/>
    </source>
</evidence>
<dbReference type="PRINTS" id="PR01249">
    <property type="entry name" value="RIBOSOMALL31"/>
</dbReference>
<dbReference type="Pfam" id="PF01197">
    <property type="entry name" value="Ribosomal_L31"/>
    <property type="match status" value="1"/>
</dbReference>
<evidence type="ECO:0000256" key="1">
    <source>
        <dbReference type="ARBA" id="ARBA00009296"/>
    </source>
</evidence>
<dbReference type="NCBIfam" id="NF001809">
    <property type="entry name" value="PRK00528.1"/>
    <property type="match status" value="1"/>
</dbReference>
<dbReference type="SUPFAM" id="SSF143800">
    <property type="entry name" value="L28p-like"/>
    <property type="match status" value="1"/>
</dbReference>
<evidence type="ECO:0000313" key="9">
    <source>
        <dbReference type="EMBL" id="QQW50572.1"/>
    </source>
</evidence>
<keyword evidence="5" id="KW-0687">Ribonucleoprotein</keyword>
<protein>
    <recommendedName>
        <fullName evidence="8">Large ribosomal subunit protein bL31</fullName>
    </recommendedName>
    <alternativeName>
        <fullName evidence="7">50S ribosomal protein L31, chloroplastic</fullName>
    </alternativeName>
    <alternativeName>
        <fullName evidence="6">Large ribosomal subunit protein bL31c</fullName>
    </alternativeName>
</protein>
<dbReference type="RefSeq" id="YP_010152911.1">
    <property type="nucleotide sequence ID" value="NC_057170.1"/>
</dbReference>
<keyword evidence="9" id="KW-0934">Plastid</keyword>
<sequence>MAKKNLHPEWHRETKVYCNGELVMEVGSTQPELMVDIWSGNHPFFTGSQKVVDTEGRIDRFNRRYSKEK</sequence>
<evidence type="ECO:0000256" key="8">
    <source>
        <dbReference type="ARBA" id="ARBA00035687"/>
    </source>
</evidence>
<keyword evidence="2" id="KW-0699">rRNA-binding</keyword>
<dbReference type="GO" id="GO:0019843">
    <property type="term" value="F:rRNA binding"/>
    <property type="evidence" value="ECO:0007669"/>
    <property type="project" value="UniProtKB-KW"/>
</dbReference>
<evidence type="ECO:0000256" key="7">
    <source>
        <dbReference type="ARBA" id="ARBA00035529"/>
    </source>
</evidence>
<dbReference type="InterPro" id="IPR027491">
    <property type="entry name" value="Ribosomal_bL31_A"/>
</dbReference>
<gene>
    <name evidence="9" type="primary">rpl31</name>
</gene>
<dbReference type="PANTHER" id="PTHR33280:SF1">
    <property type="entry name" value="LARGE RIBOSOMAL SUBUNIT PROTEIN BL31C"/>
    <property type="match status" value="1"/>
</dbReference>
<dbReference type="NCBIfam" id="TIGR00105">
    <property type="entry name" value="L31"/>
    <property type="match status" value="1"/>
</dbReference>
<dbReference type="AlphaFoldDB" id="A0A7U0KSJ0"/>
<evidence type="ECO:0000256" key="4">
    <source>
        <dbReference type="ARBA" id="ARBA00022980"/>
    </source>
</evidence>
<dbReference type="GO" id="GO:0003735">
    <property type="term" value="F:structural constituent of ribosome"/>
    <property type="evidence" value="ECO:0007669"/>
    <property type="project" value="InterPro"/>
</dbReference>
<accession>A0A7U0KSJ0</accession>
<proteinExistence type="inferred from homology"/>
<dbReference type="InterPro" id="IPR034704">
    <property type="entry name" value="Ribosomal_bL28/bL31-like_sf"/>
</dbReference>
<dbReference type="GO" id="GO:0006412">
    <property type="term" value="P:translation"/>
    <property type="evidence" value="ECO:0007669"/>
    <property type="project" value="InterPro"/>
</dbReference>
<name>A0A7U0KSJ0_OLILU</name>
<comment type="similarity">
    <text evidence="1">Belongs to the bacterial ribosomal protein bL31 family. Type A subfamily.</text>
</comment>
<dbReference type="PANTHER" id="PTHR33280">
    <property type="entry name" value="50S RIBOSOMAL PROTEIN L31, CHLOROPLASTIC"/>
    <property type="match status" value="1"/>
</dbReference>
<reference evidence="9" key="1">
    <citation type="journal article" date="2021" name="J. Phycol.">
        <title>Olisthodiscus represents a new class of Ochrophyta.</title>
        <authorList>
            <person name="Barcyte D."/>
            <person name="Eikrem W."/>
            <person name="Engesmo A."/>
            <person name="Seoane S."/>
            <person name="Wohlmann J."/>
            <person name="Horak A."/>
            <person name="Yurchenko T."/>
            <person name="Elias M."/>
        </authorList>
    </citation>
    <scope>NUCLEOTIDE SEQUENCE</scope>
    <source>
        <strain evidence="9">K-0444</strain>
    </source>
</reference>
<dbReference type="EMBL" id="MT859097">
    <property type="protein sequence ID" value="QQW50572.1"/>
    <property type="molecule type" value="Genomic_DNA"/>
</dbReference>
<dbReference type="InterPro" id="IPR042105">
    <property type="entry name" value="Ribosomal_bL31_sf"/>
</dbReference>
<dbReference type="PROSITE" id="PS01143">
    <property type="entry name" value="RIBOSOMAL_L31"/>
    <property type="match status" value="1"/>
</dbReference>
<evidence type="ECO:0000256" key="3">
    <source>
        <dbReference type="ARBA" id="ARBA00022884"/>
    </source>
</evidence>
<geneLocation type="plastid" evidence="9"/>
<organism evidence="9">
    <name type="scientific">Olisthodiscus luteus</name>
    <name type="common">Marine phytoflagellate</name>
    <dbReference type="NCBI Taxonomy" id="83000"/>
    <lineage>
        <taxon>Eukaryota</taxon>
        <taxon>Sar</taxon>
        <taxon>Stramenopiles</taxon>
        <taxon>Ochrophyta</taxon>
        <taxon>Olisthodiscophyceae</taxon>
        <taxon>Olisthodiscaceae</taxon>
        <taxon>Olisthodiscus</taxon>
    </lineage>
</organism>
<dbReference type="GO" id="GO:1990904">
    <property type="term" value="C:ribonucleoprotein complex"/>
    <property type="evidence" value="ECO:0007669"/>
    <property type="project" value="UniProtKB-KW"/>
</dbReference>
<dbReference type="HAMAP" id="MF_00501">
    <property type="entry name" value="Ribosomal_bL31_1"/>
    <property type="match status" value="1"/>
</dbReference>
<dbReference type="InterPro" id="IPR002150">
    <property type="entry name" value="Ribosomal_bL31"/>
</dbReference>
<keyword evidence="4 9" id="KW-0689">Ribosomal protein</keyword>
<keyword evidence="3" id="KW-0694">RNA-binding</keyword>
<dbReference type="GO" id="GO:0005840">
    <property type="term" value="C:ribosome"/>
    <property type="evidence" value="ECO:0007669"/>
    <property type="project" value="UniProtKB-KW"/>
</dbReference>